<evidence type="ECO:0000313" key="1">
    <source>
        <dbReference type="EMBL" id="KAK1274386.1"/>
    </source>
</evidence>
<accession>A0AAV9BDH8</accession>
<protein>
    <submittedName>
        <fullName evidence="1">Uncharacterized protein</fullName>
    </submittedName>
</protein>
<reference evidence="1" key="1">
    <citation type="journal article" date="2023" name="Nat. Commun.">
        <title>Diploid and tetraploid genomes of Acorus and the evolution of monocots.</title>
        <authorList>
            <person name="Ma L."/>
            <person name="Liu K.W."/>
            <person name="Li Z."/>
            <person name="Hsiao Y.Y."/>
            <person name="Qi Y."/>
            <person name="Fu T."/>
            <person name="Tang G.D."/>
            <person name="Zhang D."/>
            <person name="Sun W.H."/>
            <person name="Liu D.K."/>
            <person name="Li Y."/>
            <person name="Chen G.Z."/>
            <person name="Liu X.D."/>
            <person name="Liao X.Y."/>
            <person name="Jiang Y.T."/>
            <person name="Yu X."/>
            <person name="Hao Y."/>
            <person name="Huang J."/>
            <person name="Zhao X.W."/>
            <person name="Ke S."/>
            <person name="Chen Y.Y."/>
            <person name="Wu W.L."/>
            <person name="Hsu J.L."/>
            <person name="Lin Y.F."/>
            <person name="Huang M.D."/>
            <person name="Li C.Y."/>
            <person name="Huang L."/>
            <person name="Wang Z.W."/>
            <person name="Zhao X."/>
            <person name="Zhong W.Y."/>
            <person name="Peng D.H."/>
            <person name="Ahmad S."/>
            <person name="Lan S."/>
            <person name="Zhang J.S."/>
            <person name="Tsai W.C."/>
            <person name="Van de Peer Y."/>
            <person name="Liu Z.J."/>
        </authorList>
    </citation>
    <scope>NUCLEOTIDE SEQUENCE</scope>
    <source>
        <strain evidence="1">SCP</strain>
    </source>
</reference>
<organism evidence="1 2">
    <name type="scientific">Acorus gramineus</name>
    <name type="common">Dwarf sweet flag</name>
    <dbReference type="NCBI Taxonomy" id="55184"/>
    <lineage>
        <taxon>Eukaryota</taxon>
        <taxon>Viridiplantae</taxon>
        <taxon>Streptophyta</taxon>
        <taxon>Embryophyta</taxon>
        <taxon>Tracheophyta</taxon>
        <taxon>Spermatophyta</taxon>
        <taxon>Magnoliopsida</taxon>
        <taxon>Liliopsida</taxon>
        <taxon>Acoraceae</taxon>
        <taxon>Acorus</taxon>
    </lineage>
</organism>
<dbReference type="AlphaFoldDB" id="A0AAV9BDH8"/>
<comment type="caution">
    <text evidence="1">The sequence shown here is derived from an EMBL/GenBank/DDBJ whole genome shotgun (WGS) entry which is preliminary data.</text>
</comment>
<reference evidence="1" key="2">
    <citation type="submission" date="2023-06" db="EMBL/GenBank/DDBJ databases">
        <authorList>
            <person name="Ma L."/>
            <person name="Liu K.-W."/>
            <person name="Li Z."/>
            <person name="Hsiao Y.-Y."/>
            <person name="Qi Y."/>
            <person name="Fu T."/>
            <person name="Tang G."/>
            <person name="Zhang D."/>
            <person name="Sun W.-H."/>
            <person name="Liu D.-K."/>
            <person name="Li Y."/>
            <person name="Chen G.-Z."/>
            <person name="Liu X.-D."/>
            <person name="Liao X.-Y."/>
            <person name="Jiang Y.-T."/>
            <person name="Yu X."/>
            <person name="Hao Y."/>
            <person name="Huang J."/>
            <person name="Zhao X.-W."/>
            <person name="Ke S."/>
            <person name="Chen Y.-Y."/>
            <person name="Wu W.-L."/>
            <person name="Hsu J.-L."/>
            <person name="Lin Y.-F."/>
            <person name="Huang M.-D."/>
            <person name="Li C.-Y."/>
            <person name="Huang L."/>
            <person name="Wang Z.-W."/>
            <person name="Zhao X."/>
            <person name="Zhong W.-Y."/>
            <person name="Peng D.-H."/>
            <person name="Ahmad S."/>
            <person name="Lan S."/>
            <person name="Zhang J.-S."/>
            <person name="Tsai W.-C."/>
            <person name="Van De Peer Y."/>
            <person name="Liu Z.-J."/>
        </authorList>
    </citation>
    <scope>NUCLEOTIDE SEQUENCE</scope>
    <source>
        <strain evidence="1">SCP</strain>
        <tissue evidence="1">Leaves</tissue>
    </source>
</reference>
<name>A0AAV9BDH8_ACOGR</name>
<dbReference type="EMBL" id="JAUJYN010000004">
    <property type="protein sequence ID" value="KAK1274386.1"/>
    <property type="molecule type" value="Genomic_DNA"/>
</dbReference>
<gene>
    <name evidence="1" type="ORF">QJS04_geneDACA012490</name>
</gene>
<keyword evidence="2" id="KW-1185">Reference proteome</keyword>
<proteinExistence type="predicted"/>
<dbReference type="Proteomes" id="UP001179952">
    <property type="component" value="Unassembled WGS sequence"/>
</dbReference>
<evidence type="ECO:0000313" key="2">
    <source>
        <dbReference type="Proteomes" id="UP001179952"/>
    </source>
</evidence>
<sequence length="92" mass="10380">MVHIRFNAFTTMANRRGDSGFPCCLGRCSNALPLTMTEAFAVLMHWEIILVQFSSNPARRNSSQCDHEPWKSLKGLNFTPHRPSLNMATILS</sequence>